<dbReference type="Proteomes" id="UP000575068">
    <property type="component" value="Unassembled WGS sequence"/>
</dbReference>
<keyword evidence="4" id="KW-1185">Reference proteome</keyword>
<dbReference type="RefSeq" id="WP_184476820.1">
    <property type="nucleotide sequence ID" value="NZ_JACHOV010000012.1"/>
</dbReference>
<dbReference type="InterPro" id="IPR038161">
    <property type="entry name" value="VirB9/CagX/TrbG_C_sf"/>
</dbReference>
<dbReference type="InterPro" id="IPR010258">
    <property type="entry name" value="Conjugal_tfr_TrbG/VirB9/CagX"/>
</dbReference>
<gene>
    <name evidence="3" type="ORF">HNQ99_002918</name>
</gene>
<comment type="similarity">
    <text evidence="1">Belongs to the TrbG/VirB9 family.</text>
</comment>
<evidence type="ECO:0000256" key="2">
    <source>
        <dbReference type="ARBA" id="ARBA00022729"/>
    </source>
</evidence>
<organism evidence="3 4">
    <name type="scientific">Rhizorhapis suberifaciens</name>
    <name type="common">corky root of lettuce</name>
    <dbReference type="NCBI Taxonomy" id="13656"/>
    <lineage>
        <taxon>Bacteria</taxon>
        <taxon>Pseudomonadati</taxon>
        <taxon>Pseudomonadota</taxon>
        <taxon>Alphaproteobacteria</taxon>
        <taxon>Sphingomonadales</taxon>
        <taxon>Sphingomonadaceae</taxon>
        <taxon>Rhizorhapis</taxon>
    </lineage>
</organism>
<dbReference type="Pfam" id="PF03524">
    <property type="entry name" value="CagX"/>
    <property type="match status" value="1"/>
</dbReference>
<proteinExistence type="inferred from homology"/>
<dbReference type="EMBL" id="JACHOV010000012">
    <property type="protein sequence ID" value="MBB4642582.1"/>
    <property type="molecule type" value="Genomic_DNA"/>
</dbReference>
<evidence type="ECO:0000313" key="3">
    <source>
        <dbReference type="EMBL" id="MBB4642582.1"/>
    </source>
</evidence>
<protein>
    <submittedName>
        <fullName evidence="3">Type IV secretion system protein VirB9</fullName>
    </submittedName>
</protein>
<keyword evidence="2" id="KW-0732">Signal</keyword>
<accession>A0A840HW94</accession>
<evidence type="ECO:0000256" key="1">
    <source>
        <dbReference type="ARBA" id="ARBA00006135"/>
    </source>
</evidence>
<evidence type="ECO:0000313" key="4">
    <source>
        <dbReference type="Proteomes" id="UP000575068"/>
    </source>
</evidence>
<dbReference type="CDD" id="cd06911">
    <property type="entry name" value="VirB9_CagX_TrbG"/>
    <property type="match status" value="1"/>
</dbReference>
<comment type="caution">
    <text evidence="3">The sequence shown here is derived from an EMBL/GenBank/DDBJ whole genome shotgun (WGS) entry which is preliminary data.</text>
</comment>
<dbReference type="Gene3D" id="2.60.40.2500">
    <property type="match status" value="1"/>
</dbReference>
<dbReference type="InterPro" id="IPR033645">
    <property type="entry name" value="VirB9/CagX/TrbG_C"/>
</dbReference>
<name>A0A840HW94_9SPHN</name>
<dbReference type="AlphaFoldDB" id="A0A840HW94"/>
<sequence length="231" mass="25608">MYWRLGTLLIGLLAVPLAGQVSPIPGSGDPRLQTIVYDPEQVVQLPVASGYQLMVSFATGERIETIAVGDSTSWQITANRRGDYLFIKNIVPAPATNMTIVTDARVYNFELMLSSATEGETPFTVRFVYPDPPPPAEPLLETPVRYKYRIGGARQIRPTSIVQDGGRLFLNWPETSPLPAMYRIDDDGAESLVNSEMQDGYFVIEGTPKKLIFRLDSLTANASRSRIRGKR</sequence>
<reference evidence="3 4" key="1">
    <citation type="submission" date="2020-08" db="EMBL/GenBank/DDBJ databases">
        <title>Genomic Encyclopedia of Type Strains, Phase IV (KMG-IV): sequencing the most valuable type-strain genomes for metagenomic binning, comparative biology and taxonomic classification.</title>
        <authorList>
            <person name="Goeker M."/>
        </authorList>
    </citation>
    <scope>NUCLEOTIDE SEQUENCE [LARGE SCALE GENOMIC DNA]</scope>
    <source>
        <strain evidence="3 4">DSM 7465</strain>
    </source>
</reference>